<reference evidence="2 3" key="1">
    <citation type="submission" date="2019-03" db="EMBL/GenBank/DDBJ databases">
        <authorList>
            <person name="Gaulin E."/>
            <person name="Dumas B."/>
        </authorList>
    </citation>
    <scope>NUCLEOTIDE SEQUENCE [LARGE SCALE GENOMIC DNA]</scope>
    <source>
        <strain evidence="2">CBS 568.67</strain>
    </source>
</reference>
<proteinExistence type="predicted"/>
<evidence type="ECO:0000313" key="2">
    <source>
        <dbReference type="EMBL" id="VFT88238.1"/>
    </source>
</evidence>
<dbReference type="AlphaFoldDB" id="A0A485KUN6"/>
<dbReference type="EMBL" id="CAADRA010005296">
    <property type="protein sequence ID" value="VFT88238.1"/>
    <property type="molecule type" value="Genomic_DNA"/>
</dbReference>
<evidence type="ECO:0000313" key="3">
    <source>
        <dbReference type="Proteomes" id="UP000332933"/>
    </source>
</evidence>
<evidence type="ECO:0000313" key="1">
    <source>
        <dbReference type="EMBL" id="KAF0697976.1"/>
    </source>
</evidence>
<keyword evidence="3" id="KW-1185">Reference proteome</keyword>
<accession>A0A485KUN6</accession>
<sequence length="100" mass="11346">MLETNKSIRHIELQNCRIRMQGVFWLVNAMAARNDVPNQLLVLATSAHALILTADDKIRGISFDLMSQYMPGIPYLQDPDPVPQSVLDREAPTVQRFNLL</sequence>
<name>A0A485KUN6_9STRA</name>
<gene>
    <name evidence="2" type="primary">Aste57867_11376</name>
    <name evidence="1" type="ORF">As57867_011334</name>
    <name evidence="2" type="ORF">ASTE57867_11376</name>
</gene>
<reference evidence="1" key="2">
    <citation type="submission" date="2019-06" db="EMBL/GenBank/DDBJ databases">
        <title>Genomics analysis of Aphanomyces spp. identifies a new class of oomycete effector associated with host adaptation.</title>
        <authorList>
            <person name="Gaulin E."/>
        </authorList>
    </citation>
    <scope>NUCLEOTIDE SEQUENCE</scope>
    <source>
        <strain evidence="1">CBS 578.67</strain>
    </source>
</reference>
<dbReference type="EMBL" id="VJMH01005275">
    <property type="protein sequence ID" value="KAF0697976.1"/>
    <property type="molecule type" value="Genomic_DNA"/>
</dbReference>
<organism evidence="2 3">
    <name type="scientific">Aphanomyces stellatus</name>
    <dbReference type="NCBI Taxonomy" id="120398"/>
    <lineage>
        <taxon>Eukaryota</taxon>
        <taxon>Sar</taxon>
        <taxon>Stramenopiles</taxon>
        <taxon>Oomycota</taxon>
        <taxon>Saprolegniomycetes</taxon>
        <taxon>Saprolegniales</taxon>
        <taxon>Verrucalvaceae</taxon>
        <taxon>Aphanomyces</taxon>
    </lineage>
</organism>
<dbReference type="Proteomes" id="UP000332933">
    <property type="component" value="Unassembled WGS sequence"/>
</dbReference>
<protein>
    <submittedName>
        <fullName evidence="2">Aste57867_11376 protein</fullName>
    </submittedName>
</protein>